<dbReference type="GO" id="GO:0009966">
    <property type="term" value="P:regulation of signal transduction"/>
    <property type="evidence" value="ECO:0007669"/>
    <property type="project" value="TreeGrafter"/>
</dbReference>
<feature type="domain" description="MYND-type" evidence="14">
    <location>
        <begin position="122"/>
        <end position="156"/>
    </location>
</feature>
<keyword evidence="7" id="KW-0156">Chromatin regulator</keyword>
<evidence type="ECO:0000256" key="11">
    <source>
        <dbReference type="ARBA" id="ARBA00023242"/>
    </source>
</evidence>
<evidence type="ECO:0000259" key="14">
    <source>
        <dbReference type="PROSITE" id="PS50865"/>
    </source>
</evidence>
<evidence type="ECO:0000256" key="2">
    <source>
        <dbReference type="ARBA" id="ARBA00004286"/>
    </source>
</evidence>
<feature type="region of interest" description="Disordered" evidence="13">
    <location>
        <begin position="168"/>
        <end position="189"/>
    </location>
</feature>
<evidence type="ECO:0000313" key="16">
    <source>
        <dbReference type="WBParaSite" id="PDA_v2.g11739.t1"/>
    </source>
</evidence>
<keyword evidence="10" id="KW-0804">Transcription</keyword>
<dbReference type="Gene3D" id="6.10.140.2220">
    <property type="match status" value="1"/>
</dbReference>
<dbReference type="GO" id="GO:0005694">
    <property type="term" value="C:chromosome"/>
    <property type="evidence" value="ECO:0007669"/>
    <property type="project" value="UniProtKB-SubCell"/>
</dbReference>
<dbReference type="FunFam" id="6.10.140.2220:FF:000002">
    <property type="entry name" value="Protein kinase C-binding protein 1 isoform C"/>
    <property type="match status" value="1"/>
</dbReference>
<dbReference type="GO" id="GO:0008270">
    <property type="term" value="F:zinc ion binding"/>
    <property type="evidence" value="ECO:0007669"/>
    <property type="project" value="UniProtKB-KW"/>
</dbReference>
<organism evidence="15 16">
    <name type="scientific">Panagrolaimus davidi</name>
    <dbReference type="NCBI Taxonomy" id="227884"/>
    <lineage>
        <taxon>Eukaryota</taxon>
        <taxon>Metazoa</taxon>
        <taxon>Ecdysozoa</taxon>
        <taxon>Nematoda</taxon>
        <taxon>Chromadorea</taxon>
        <taxon>Rhabditida</taxon>
        <taxon>Tylenchina</taxon>
        <taxon>Panagrolaimomorpha</taxon>
        <taxon>Panagrolaimoidea</taxon>
        <taxon>Panagrolaimidae</taxon>
        <taxon>Panagrolaimus</taxon>
    </lineage>
</organism>
<keyword evidence="15" id="KW-1185">Reference proteome</keyword>
<dbReference type="InterPro" id="IPR002893">
    <property type="entry name" value="Znf_MYND"/>
</dbReference>
<evidence type="ECO:0000256" key="4">
    <source>
        <dbReference type="ARBA" id="ARBA00022723"/>
    </source>
</evidence>
<dbReference type="WBParaSite" id="PDA_v2.g11739.t1">
    <property type="protein sequence ID" value="PDA_v2.g11739.t1"/>
    <property type="gene ID" value="PDA_v2.g11739"/>
</dbReference>
<dbReference type="PROSITE" id="PS01360">
    <property type="entry name" value="ZF_MYND_1"/>
    <property type="match status" value="1"/>
</dbReference>
<evidence type="ECO:0000313" key="15">
    <source>
        <dbReference type="Proteomes" id="UP000887578"/>
    </source>
</evidence>
<keyword evidence="11" id="KW-0539">Nucleus</keyword>
<dbReference type="PROSITE" id="PS50865">
    <property type="entry name" value="ZF_MYND_2"/>
    <property type="match status" value="1"/>
</dbReference>
<dbReference type="PANTHER" id="PTHR46379:SF1">
    <property type="entry name" value="ZINC FINGER MYND DOMAIN-CONTAINING PROTEIN 11"/>
    <property type="match status" value="1"/>
</dbReference>
<dbReference type="AlphaFoldDB" id="A0A914P386"/>
<dbReference type="GO" id="GO:0003714">
    <property type="term" value="F:transcription corepressor activity"/>
    <property type="evidence" value="ECO:0007669"/>
    <property type="project" value="InterPro"/>
</dbReference>
<evidence type="ECO:0000256" key="9">
    <source>
        <dbReference type="ARBA" id="ARBA00023117"/>
    </source>
</evidence>
<evidence type="ECO:0000256" key="3">
    <source>
        <dbReference type="ARBA" id="ARBA00022454"/>
    </source>
</evidence>
<dbReference type="Pfam" id="PF24324">
    <property type="entry name" value="MYND_ZMYND11_ZMYD8"/>
    <property type="match status" value="1"/>
</dbReference>
<evidence type="ECO:0000256" key="1">
    <source>
        <dbReference type="ARBA" id="ARBA00004123"/>
    </source>
</evidence>
<evidence type="ECO:0000256" key="5">
    <source>
        <dbReference type="ARBA" id="ARBA00022771"/>
    </source>
</evidence>
<comment type="subcellular location">
    <subcellularLocation>
        <location evidence="2">Chromosome</location>
    </subcellularLocation>
    <subcellularLocation>
        <location evidence="1">Nucleus</location>
    </subcellularLocation>
</comment>
<dbReference type="PANTHER" id="PTHR46379">
    <property type="entry name" value="ZINC FINGER MYND DOMAIN-CONTAINING"/>
    <property type="match status" value="1"/>
</dbReference>
<dbReference type="Proteomes" id="UP000887578">
    <property type="component" value="Unplaced"/>
</dbReference>
<evidence type="ECO:0000256" key="10">
    <source>
        <dbReference type="ARBA" id="ARBA00023163"/>
    </source>
</evidence>
<keyword evidence="8" id="KW-0805">Transcription regulation</keyword>
<evidence type="ECO:0000256" key="8">
    <source>
        <dbReference type="ARBA" id="ARBA00023015"/>
    </source>
</evidence>
<dbReference type="InterPro" id="IPR047269">
    <property type="entry name" value="ZMY11"/>
</dbReference>
<keyword evidence="3" id="KW-0158">Chromosome</keyword>
<reference evidence="16" key="1">
    <citation type="submission" date="2022-11" db="UniProtKB">
        <authorList>
            <consortium name="WormBaseParasite"/>
        </authorList>
    </citation>
    <scope>IDENTIFICATION</scope>
</reference>
<protein>
    <submittedName>
        <fullName evidence="16">MYND-type domain-containing protein</fullName>
    </submittedName>
</protein>
<dbReference type="SUPFAM" id="SSF144232">
    <property type="entry name" value="HIT/MYND zinc finger-like"/>
    <property type="match status" value="1"/>
</dbReference>
<feature type="region of interest" description="Disordered" evidence="13">
    <location>
        <begin position="1"/>
        <end position="23"/>
    </location>
</feature>
<dbReference type="GO" id="GO:0005634">
    <property type="term" value="C:nucleus"/>
    <property type="evidence" value="ECO:0007669"/>
    <property type="project" value="UniProtKB-SubCell"/>
</dbReference>
<proteinExistence type="predicted"/>
<keyword evidence="5 12" id="KW-0863">Zinc-finger</keyword>
<accession>A0A914P386</accession>
<evidence type="ECO:0000256" key="12">
    <source>
        <dbReference type="PROSITE-ProRule" id="PRU00134"/>
    </source>
</evidence>
<sequence>MEEDLSLENDNDENMSDEDEPRDLEVDEELKNTLMSLHQHWMTEYMSTRDPTLAVIAKKLHAEFLSDQQKIREEMRAQFNEEIAITRKNLEKEYMKRSKIVLEECAERHRNEIAAAKKTQWCAFCENESVFLCCWNTSYCSEECQHQHWKSHKKLCRHPRTVAFKTAKRNLKSDPQSPITVEKDAPEEKISPEDTVQGRNDVQHAVHGQVQQLNVSKGEPQDDLQCIHPRVSNNGKSADAGGMNDSAVQQMEPDASNQFEMDVKDTVEEMLINV</sequence>
<evidence type="ECO:0000256" key="6">
    <source>
        <dbReference type="ARBA" id="ARBA00022833"/>
    </source>
</evidence>
<name>A0A914P386_9BILA</name>
<dbReference type="InterPro" id="IPR057053">
    <property type="entry name" value="MYND_ZMYND11_ZMYD8"/>
</dbReference>
<keyword evidence="9" id="KW-0103">Bromodomain</keyword>
<dbReference type="GO" id="GO:0034243">
    <property type="term" value="P:regulation of transcription elongation by RNA polymerase II"/>
    <property type="evidence" value="ECO:0007669"/>
    <property type="project" value="InterPro"/>
</dbReference>
<dbReference type="GO" id="GO:0140006">
    <property type="term" value="F:histone H3 reader activity"/>
    <property type="evidence" value="ECO:0007669"/>
    <property type="project" value="UniProtKB-ARBA"/>
</dbReference>
<keyword evidence="4" id="KW-0479">Metal-binding</keyword>
<evidence type="ECO:0000256" key="13">
    <source>
        <dbReference type="SAM" id="MobiDB-lite"/>
    </source>
</evidence>
<evidence type="ECO:0000256" key="7">
    <source>
        <dbReference type="ARBA" id="ARBA00022853"/>
    </source>
</evidence>
<keyword evidence="6" id="KW-0862">Zinc</keyword>